<dbReference type="OrthoDB" id="8626473at2"/>
<reference evidence="2 4" key="2">
    <citation type="submission" date="2019-08" db="EMBL/GenBank/DDBJ databases">
        <authorList>
            <person name="Peeters C."/>
        </authorList>
    </citation>
    <scope>NUCLEOTIDE SEQUENCE [LARGE SCALE GENOMIC DNA]</scope>
    <source>
        <strain evidence="2 4">LMG 18089</strain>
    </source>
</reference>
<dbReference type="STRING" id="93218.XM39_06610"/>
<dbReference type="EMBL" id="CABPSX010000008">
    <property type="protein sequence ID" value="VVG72863.1"/>
    <property type="molecule type" value="Genomic_DNA"/>
</dbReference>
<dbReference type="EMBL" id="RWHX01000003">
    <property type="protein sequence ID" value="RSK85740.1"/>
    <property type="molecule type" value="Genomic_DNA"/>
</dbReference>
<dbReference type="KEGG" id="papi:SG18_06595"/>
<evidence type="ECO:0000313" key="2">
    <source>
        <dbReference type="EMBL" id="VVG72863.1"/>
    </source>
</evidence>
<organism evidence="2 4">
    <name type="scientific">Pandoraea apista</name>
    <dbReference type="NCBI Taxonomy" id="93218"/>
    <lineage>
        <taxon>Bacteria</taxon>
        <taxon>Pseudomonadati</taxon>
        <taxon>Pseudomonadota</taxon>
        <taxon>Betaproteobacteria</taxon>
        <taxon>Burkholderiales</taxon>
        <taxon>Burkholderiaceae</taxon>
        <taxon>Pandoraea</taxon>
    </lineage>
</organism>
<evidence type="ECO:0000313" key="4">
    <source>
        <dbReference type="Proteomes" id="UP000364291"/>
    </source>
</evidence>
<gene>
    <name evidence="1" type="ORF">EJE83_03245</name>
    <name evidence="2" type="ORF">PAP18089_03866</name>
</gene>
<dbReference type="GeneID" id="47012705"/>
<reference evidence="1 3" key="1">
    <citation type="submission" date="2018-12" db="EMBL/GenBank/DDBJ databases">
        <title>Whole genome sequence of a Pandoraea apista isolate from a patient with cystic fibrosis.</title>
        <authorList>
            <person name="Kenna D.T."/>
            <person name="Turton J.F."/>
        </authorList>
    </citation>
    <scope>NUCLEOTIDE SEQUENCE [LARGE SCALE GENOMIC DNA]</scope>
    <source>
        <strain evidence="1 3">Pa13324</strain>
    </source>
</reference>
<keyword evidence="3" id="KW-1185">Reference proteome</keyword>
<protein>
    <submittedName>
        <fullName evidence="2">Uncharacterized protein</fullName>
    </submittedName>
</protein>
<dbReference type="RefSeq" id="WP_042113281.1">
    <property type="nucleotide sequence ID" value="NZ_CABPSX010000008.1"/>
</dbReference>
<name>A0A0B5F0W8_9BURK</name>
<accession>A0A0B5F0W8</accession>
<dbReference type="Proteomes" id="UP000270216">
    <property type="component" value="Unassembled WGS sequence"/>
</dbReference>
<dbReference type="AlphaFoldDB" id="A0A0B5F0W8"/>
<evidence type="ECO:0000313" key="3">
    <source>
        <dbReference type="Proteomes" id="UP000270216"/>
    </source>
</evidence>
<dbReference type="Proteomes" id="UP000364291">
    <property type="component" value="Unassembled WGS sequence"/>
</dbReference>
<proteinExistence type="predicted"/>
<dbReference type="Pfam" id="PF20102">
    <property type="entry name" value="DUF6492"/>
    <property type="match status" value="1"/>
</dbReference>
<evidence type="ECO:0000313" key="1">
    <source>
        <dbReference type="EMBL" id="RSK85740.1"/>
    </source>
</evidence>
<sequence>MPQISAILPIKTRGRHYADNIGRCDILFSSLRHFTTPDLFHRFVIIVPHDEVDEVRGYAKAWSDFPIEVIDESLYMGAFAEFSQRHQIRNWHRQQIIKINAPEWIETEYFLIFDPDCFATHAFDYDSLIVDGRAVTHLKGRSVEPYYWEASAKLLDVDPHLDREGVWWTPATLSRSLCLSLQQRLEAVNGTDWKRVLLANYAIDWTEYTLYWLNAEHAGLLERYHTQAVPPQRTLHASESVWFADKMQEWDAAHYFAPESDGMFAVVQSNTKIPIDQVVAKLSPYFPITIQPYDRHVDPLLKGKEIYSAAIRKGLKMLRKLRGEKGIKG</sequence>
<dbReference type="InterPro" id="IPR045499">
    <property type="entry name" value="DUF6492"/>
</dbReference>